<gene>
    <name evidence="1" type="ORF">SAMN05660477_02353</name>
</gene>
<dbReference type="Proteomes" id="UP000191112">
    <property type="component" value="Unassembled WGS sequence"/>
</dbReference>
<evidence type="ECO:0000313" key="2">
    <source>
        <dbReference type="Proteomes" id="UP000191112"/>
    </source>
</evidence>
<evidence type="ECO:0000313" key="1">
    <source>
        <dbReference type="EMBL" id="SKC00289.1"/>
    </source>
</evidence>
<keyword evidence="2" id="KW-1185">Reference proteome</keyword>
<dbReference type="AlphaFoldDB" id="A0A1T5FVT6"/>
<reference evidence="1 2" key="1">
    <citation type="submission" date="2017-02" db="EMBL/GenBank/DDBJ databases">
        <authorList>
            <person name="Peterson S.W."/>
        </authorList>
    </citation>
    <scope>NUCLEOTIDE SEQUENCE [LARGE SCALE GENOMIC DNA]</scope>
    <source>
        <strain evidence="1 2">DSM 22323</strain>
    </source>
</reference>
<accession>A0A1T5FVT6</accession>
<sequence length="526" mass="60776">MKKIYPLLFLGFSSFYFGQSQDLENLANGENVRFNAIYDKAGEQIEGYFTLYDQGKTDDDKKKFEYFFLDKNLNVVANKQFVADKTISSYVAYTNVRGKLTLSPRLVYNYLAMSGGAKAFVPPSDKEVDLATNEMKDRNEKCFEQGKLVDCPSDKTLKESRKEVKEERKKNGFVERSEVWETKYDNYLVMKLDDYESYSKNDKLILYTPDAKEIWSFEYNKDGAKKVDEALRILALDEDKIISILSRTENKKSVFSLLVLDIKTGNVLKKESLEPLMDKLPSNVNKETTLKYLSVMYTQTGDIANSKNFDDKLMLVGRAYEDASITYYNLNGNGYVRMLLDKKTLDVSFDMFDYTNDLIKYIPSVKDGGKLQGSYYLAPRAIYMMKDGGVGILTEMYKDEGYYSASKNKDFYYIYTDEKFKVIGAKMIPKEVSKFSSTDYLFAQNIKGGDDVVFFYKDLVKNADNKKVVNLYINTLIKNQFKQEIIPISTEENTIVPYVAKEGYILLNEFNKKAKYNQVRLEKLNY</sequence>
<proteinExistence type="predicted"/>
<dbReference type="OrthoDB" id="1312899at2"/>
<dbReference type="RefSeq" id="WP_079667557.1">
    <property type="nucleotide sequence ID" value="NZ_FUYZ01000008.1"/>
</dbReference>
<protein>
    <submittedName>
        <fullName evidence="1">Uncharacterized protein</fullName>
    </submittedName>
</protein>
<name>A0A1T5FVT6_9FLAO</name>
<organism evidence="1 2">
    <name type="scientific">Soonwooa buanensis</name>
    <dbReference type="NCBI Taxonomy" id="619805"/>
    <lineage>
        <taxon>Bacteria</taxon>
        <taxon>Pseudomonadati</taxon>
        <taxon>Bacteroidota</taxon>
        <taxon>Flavobacteriia</taxon>
        <taxon>Flavobacteriales</taxon>
        <taxon>Weeksellaceae</taxon>
        <taxon>Chryseobacterium group</taxon>
        <taxon>Soonwooa</taxon>
    </lineage>
</organism>
<dbReference type="EMBL" id="FUYZ01000008">
    <property type="protein sequence ID" value="SKC00289.1"/>
    <property type="molecule type" value="Genomic_DNA"/>
</dbReference>